<dbReference type="STRING" id="1921764.BSR28_06705"/>
<dbReference type="Gene3D" id="1.10.150.240">
    <property type="entry name" value="Putative phosphatase, domain 2"/>
    <property type="match status" value="1"/>
</dbReference>
<dbReference type="PANTHER" id="PTHR43611:SF3">
    <property type="entry name" value="FLAVIN MONONUCLEOTIDE HYDROLASE 1, CHLOROPLATIC"/>
    <property type="match status" value="1"/>
</dbReference>
<dbReference type="EMBL" id="MQSV01000003">
    <property type="protein sequence ID" value="OKL47848.1"/>
    <property type="molecule type" value="Genomic_DNA"/>
</dbReference>
<keyword evidence="2" id="KW-1185">Reference proteome</keyword>
<dbReference type="AlphaFoldDB" id="A0A1Q5PLB7"/>
<dbReference type="PANTHER" id="PTHR43611">
    <property type="entry name" value="ALPHA-D-GLUCOSE 1-PHOSPHATE PHOSPHATASE"/>
    <property type="match status" value="1"/>
</dbReference>
<dbReference type="InterPro" id="IPR023214">
    <property type="entry name" value="HAD_sf"/>
</dbReference>
<reference evidence="1 2" key="1">
    <citation type="submission" date="2016-11" db="EMBL/GenBank/DDBJ databases">
        <title>Actinomyces gypaetusis sp. nov. isolated from the vulture Gypaetus barbatus in Qinghai Tibet Plateau China.</title>
        <authorList>
            <person name="Meng X."/>
        </authorList>
    </citation>
    <scope>NUCLEOTIDE SEQUENCE [LARGE SCALE GENOMIC DNA]</scope>
    <source>
        <strain evidence="1 2">VUL4_2</strain>
    </source>
</reference>
<dbReference type="Pfam" id="PF00702">
    <property type="entry name" value="Hydrolase"/>
    <property type="match status" value="1"/>
</dbReference>
<dbReference type="Gene3D" id="3.40.50.1000">
    <property type="entry name" value="HAD superfamily/HAD-like"/>
    <property type="match status" value="1"/>
</dbReference>
<gene>
    <name evidence="1" type="ORF">BSR29_04975</name>
</gene>
<evidence type="ECO:0000313" key="1">
    <source>
        <dbReference type="EMBL" id="OKL47848.1"/>
    </source>
</evidence>
<dbReference type="InterPro" id="IPR023198">
    <property type="entry name" value="PGP-like_dom2"/>
</dbReference>
<dbReference type="Proteomes" id="UP000186785">
    <property type="component" value="Unassembled WGS sequence"/>
</dbReference>
<dbReference type="PRINTS" id="PR00413">
    <property type="entry name" value="HADHALOGNASE"/>
</dbReference>
<dbReference type="SUPFAM" id="SSF56784">
    <property type="entry name" value="HAD-like"/>
    <property type="match status" value="1"/>
</dbReference>
<comment type="caution">
    <text evidence="1">The sequence shown here is derived from an EMBL/GenBank/DDBJ whole genome shotgun (WGS) entry which is preliminary data.</text>
</comment>
<name>A0A1Q5PLB7_9ACTO</name>
<evidence type="ECO:0008006" key="3">
    <source>
        <dbReference type="Google" id="ProtNLM"/>
    </source>
</evidence>
<evidence type="ECO:0000313" key="2">
    <source>
        <dbReference type="Proteomes" id="UP000186785"/>
    </source>
</evidence>
<proteinExistence type="predicted"/>
<dbReference type="InterPro" id="IPR036412">
    <property type="entry name" value="HAD-like_sf"/>
</dbReference>
<dbReference type="InterPro" id="IPR006439">
    <property type="entry name" value="HAD-SF_hydro_IA"/>
</dbReference>
<organism evidence="1 2">
    <name type="scientific">Boudabousia liubingyangii</name>
    <dbReference type="NCBI Taxonomy" id="1921764"/>
    <lineage>
        <taxon>Bacteria</taxon>
        <taxon>Bacillati</taxon>
        <taxon>Actinomycetota</taxon>
        <taxon>Actinomycetes</taxon>
        <taxon>Actinomycetales</taxon>
        <taxon>Actinomycetaceae</taxon>
        <taxon>Boudabousia</taxon>
    </lineage>
</organism>
<accession>A0A1Q5PLB7</accession>
<sequence length="196" mass="22015">MFGVLMEHVSADGMSKLAATTGALDKGITSEQFWEAWGRHRHEYDAGTISSEDYWQLVAKDLGVDLDWQAYEAAELHGFGIPDPAMIEWALSLKDPETQVAILSNIPFHMREGLYTELDFLADFDYRFYSCELKVAKPNPAFYQHALDEMKIAPEAVLFFDDNLENVAGAKKLGINAHQHLNLSESAEVAKEFLAN</sequence>
<dbReference type="NCBIfam" id="TIGR01509">
    <property type="entry name" value="HAD-SF-IA-v3"/>
    <property type="match status" value="1"/>
</dbReference>
<protein>
    <recommendedName>
        <fullName evidence="3">HAD family phosphatase</fullName>
    </recommendedName>
</protein>
<dbReference type="CDD" id="cd02603">
    <property type="entry name" value="HAD_sEH-N_like"/>
    <property type="match status" value="1"/>
</dbReference>